<feature type="transmembrane region" description="Helical" evidence="1">
    <location>
        <begin position="51"/>
        <end position="67"/>
    </location>
</feature>
<keyword evidence="1" id="KW-1133">Transmembrane helix</keyword>
<sequence length="137" mass="15778">MKNKIEHNILFIYLSIFLLMTIGAFLWQFFMPDIAEKYSTWNTSKGWQREIALWNLSIDFAIVITLIKKDIKYAEILTVIATILCFLLGVNHFISAITATEGSTALHWMGTIEVLLFGTGFGILAIYKAFFLRRTKF</sequence>
<dbReference type="OrthoDB" id="2236159at2"/>
<dbReference type="AlphaFoldDB" id="U2NRG5"/>
<keyword evidence="1" id="KW-0472">Membrane</keyword>
<comment type="caution">
    <text evidence="2">The sequence shown here is derived from an EMBL/GenBank/DDBJ whole genome shotgun (WGS) entry which is preliminary data.</text>
</comment>
<evidence type="ECO:0000256" key="1">
    <source>
        <dbReference type="SAM" id="Phobius"/>
    </source>
</evidence>
<feature type="transmembrane region" description="Helical" evidence="1">
    <location>
        <begin position="106"/>
        <end position="127"/>
    </location>
</feature>
<keyword evidence="1" id="KW-0812">Transmembrane</keyword>
<dbReference type="STRING" id="1294142.CINTURNW_0878"/>
<evidence type="ECO:0000313" key="3">
    <source>
        <dbReference type="Proteomes" id="UP000016721"/>
    </source>
</evidence>
<dbReference type="EMBL" id="APJA01000009">
    <property type="protein sequence ID" value="ERK31768.1"/>
    <property type="molecule type" value="Genomic_DNA"/>
</dbReference>
<keyword evidence="3" id="KW-1185">Reference proteome</keyword>
<feature type="transmembrane region" description="Helical" evidence="1">
    <location>
        <begin position="12"/>
        <end position="31"/>
    </location>
</feature>
<gene>
    <name evidence="2" type="ORF">CINTURNW_0878</name>
</gene>
<dbReference type="HOGENOM" id="CLU_2002931_0_0_9"/>
<accession>U2NRG5</accession>
<organism evidence="2 3">
    <name type="scientific">Clostridium intestinale URNW</name>
    <dbReference type="NCBI Taxonomy" id="1294142"/>
    <lineage>
        <taxon>Bacteria</taxon>
        <taxon>Bacillati</taxon>
        <taxon>Bacillota</taxon>
        <taxon>Clostridia</taxon>
        <taxon>Eubacteriales</taxon>
        <taxon>Clostridiaceae</taxon>
        <taxon>Clostridium</taxon>
    </lineage>
</organism>
<dbReference type="PATRIC" id="fig|1294142.3.peg.877"/>
<proteinExistence type="predicted"/>
<dbReference type="Proteomes" id="UP000016721">
    <property type="component" value="Unassembled WGS sequence"/>
</dbReference>
<name>U2NRG5_9CLOT</name>
<dbReference type="eggNOG" id="ENOG50323D0">
    <property type="taxonomic scope" value="Bacteria"/>
</dbReference>
<evidence type="ECO:0008006" key="4">
    <source>
        <dbReference type="Google" id="ProtNLM"/>
    </source>
</evidence>
<protein>
    <recommendedName>
        <fullName evidence="4">DUF4345 domain-containing protein</fullName>
    </recommendedName>
</protein>
<dbReference type="RefSeq" id="WP_021800917.1">
    <property type="nucleotide sequence ID" value="NZ_KI273145.1"/>
</dbReference>
<reference evidence="2 3" key="1">
    <citation type="journal article" date="2013" name="Genome Announc.">
        <title>Draft Genome Sequence of the Hydrogen- and Ethanol-Producing Bacterium Clostridium intestinale Strain URNW.</title>
        <authorList>
            <person name="Lal S."/>
            <person name="Ramachandran U."/>
            <person name="Zhang X."/>
            <person name="Sparling R."/>
            <person name="Levin D.B."/>
        </authorList>
    </citation>
    <scope>NUCLEOTIDE SEQUENCE [LARGE SCALE GENOMIC DNA]</scope>
    <source>
        <strain evidence="2 3">URNW</strain>
    </source>
</reference>
<feature type="transmembrane region" description="Helical" evidence="1">
    <location>
        <begin position="74"/>
        <end position="94"/>
    </location>
</feature>
<evidence type="ECO:0000313" key="2">
    <source>
        <dbReference type="EMBL" id="ERK31768.1"/>
    </source>
</evidence>